<evidence type="ECO:0000313" key="1">
    <source>
        <dbReference type="EMBL" id="APF18210.1"/>
    </source>
</evidence>
<accession>A0A1J1C882</accession>
<evidence type="ECO:0000313" key="2">
    <source>
        <dbReference type="Proteomes" id="UP000183868"/>
    </source>
</evidence>
<reference evidence="1 2" key="1">
    <citation type="submission" date="2016-11" db="EMBL/GenBank/DDBJ databases">
        <title>Genomic analysis of Caldithrix abyssi and proposal of a novel bacterial phylum Caldithrichaeota.</title>
        <authorList>
            <person name="Kublanov I."/>
            <person name="Sigalova O."/>
            <person name="Gavrilov S."/>
            <person name="Lebedinsky A."/>
            <person name="Ivanova N."/>
            <person name="Daum C."/>
            <person name="Reddy T."/>
            <person name="Klenk H.P."/>
            <person name="Goker M."/>
            <person name="Reva O."/>
            <person name="Miroshnichenko M."/>
            <person name="Kyprides N."/>
            <person name="Woyke T."/>
            <person name="Gelfand M."/>
        </authorList>
    </citation>
    <scope>NUCLEOTIDE SEQUENCE [LARGE SCALE GENOMIC DNA]</scope>
    <source>
        <strain evidence="1 2">LF13</strain>
    </source>
</reference>
<sequence length="44" mass="5330">MQPLKNPQFQPIPNNLILLMWKYFLTNNCLQEKEQYGRSEDSCR</sequence>
<protein>
    <submittedName>
        <fullName evidence="1">Uncharacterized protein</fullName>
    </submittedName>
</protein>
<dbReference type="AlphaFoldDB" id="A0A1J1C882"/>
<dbReference type="Proteomes" id="UP000183868">
    <property type="component" value="Chromosome"/>
</dbReference>
<organism evidence="1 2">
    <name type="scientific">Caldithrix abyssi DSM 13497</name>
    <dbReference type="NCBI Taxonomy" id="880073"/>
    <lineage>
        <taxon>Bacteria</taxon>
        <taxon>Pseudomonadati</taxon>
        <taxon>Calditrichota</taxon>
        <taxon>Calditrichia</taxon>
        <taxon>Calditrichales</taxon>
        <taxon>Calditrichaceae</taxon>
        <taxon>Caldithrix</taxon>
    </lineage>
</organism>
<dbReference type="KEGG" id="caby:Cabys_1461"/>
<name>A0A1J1C882_CALAY</name>
<proteinExistence type="predicted"/>
<dbReference type="EMBL" id="CP018099">
    <property type="protein sequence ID" value="APF18210.1"/>
    <property type="molecule type" value="Genomic_DNA"/>
</dbReference>
<gene>
    <name evidence="1" type="ORF">Cabys_1461</name>
</gene>